<dbReference type="SUPFAM" id="SSF53474">
    <property type="entry name" value="alpha/beta-Hydrolases"/>
    <property type="match status" value="1"/>
</dbReference>
<organism evidence="7 8">
    <name type="scientific">Tropilaelaps mercedesae</name>
    <dbReference type="NCBI Taxonomy" id="418985"/>
    <lineage>
        <taxon>Eukaryota</taxon>
        <taxon>Metazoa</taxon>
        <taxon>Ecdysozoa</taxon>
        <taxon>Arthropoda</taxon>
        <taxon>Chelicerata</taxon>
        <taxon>Arachnida</taxon>
        <taxon>Acari</taxon>
        <taxon>Parasitiformes</taxon>
        <taxon>Mesostigmata</taxon>
        <taxon>Gamasina</taxon>
        <taxon>Dermanyssoidea</taxon>
        <taxon>Laelapidae</taxon>
        <taxon>Tropilaelaps</taxon>
    </lineage>
</organism>
<keyword evidence="2" id="KW-0719">Serine esterase</keyword>
<dbReference type="STRING" id="418985.A0A1V9X4W7"/>
<dbReference type="GO" id="GO:0019695">
    <property type="term" value="P:choline metabolic process"/>
    <property type="evidence" value="ECO:0007669"/>
    <property type="project" value="TreeGrafter"/>
</dbReference>
<gene>
    <name evidence="7" type="ORF">BIW11_12914</name>
</gene>
<dbReference type="Proteomes" id="UP000192247">
    <property type="component" value="Unassembled WGS sequence"/>
</dbReference>
<accession>A0A1V9X4W7</accession>
<name>A0A1V9X4W7_9ACAR</name>
<proteinExistence type="inferred from homology"/>
<dbReference type="OrthoDB" id="19653at2759"/>
<dbReference type="InterPro" id="IPR002018">
    <property type="entry name" value="CarbesteraseB"/>
</dbReference>
<sequence>MRNTGPYLLILQSASVLGLRISKLTEIGPVVEVPGVGTVQGKFESIFDVTVESFLGIRYAQAPIGSNRFLRPQPAAFLGNVTATEFGSRCPQPLLLRLGLSHAKMEEDCLNLNIYRKRGTAPTSALPVIVIIHGGGFSIGSSGDVPYNGGPLAGFGDVVTVTLNYRLGILGFADMGRLLPGNVGLFDQRLALQWIQNHIAAFGGNPQKVTLLGVSAGAMSISAHIVSPLNKDANLFQNVIVDAGDLVPNLYPTSSETYERLKTLGRRAGCNLQDESLVTCLQMVDYKTLIKLSVDIENYSPILTYHPTLDGEFIPEWMSQPLPLHAKDFVHVRMMTGYATNEGSLFCFYYLDPQIPHEILDTEQKLLVYLKKISRAYKYELDLNNSTMKKTVMNTYDLKPSSTPKVYGNIARFMTDGSFACPMNAYINAYAAFNNRIYVYHNSRILNGVYLAVNPKLFGAYHLSTFFGLTGSLLADKGTKVDPADQKLFLDGIAMTAGFAKGDGAPSYRGIAFPNFAAGEGLLRFTNKDRPMIVKQLPFQESCRAVFDYYNRVNRLWKMML</sequence>
<dbReference type="InterPro" id="IPR029058">
    <property type="entry name" value="AB_hydrolase_fold"/>
</dbReference>
<dbReference type="GO" id="GO:0006581">
    <property type="term" value="P:acetylcholine catabolic process"/>
    <property type="evidence" value="ECO:0007669"/>
    <property type="project" value="TreeGrafter"/>
</dbReference>
<dbReference type="GO" id="GO:0005886">
    <property type="term" value="C:plasma membrane"/>
    <property type="evidence" value="ECO:0007669"/>
    <property type="project" value="TreeGrafter"/>
</dbReference>
<protein>
    <recommendedName>
        <fullName evidence="5">Carboxylic ester hydrolase</fullName>
        <ecNumber evidence="5">3.1.1.-</ecNumber>
    </recommendedName>
</protein>
<evidence type="ECO:0000256" key="3">
    <source>
        <dbReference type="ARBA" id="ARBA00022801"/>
    </source>
</evidence>
<feature type="domain" description="Carboxylesterase type B" evidence="6">
    <location>
        <begin position="29"/>
        <end position="517"/>
    </location>
</feature>
<dbReference type="InterPro" id="IPR019826">
    <property type="entry name" value="Carboxylesterase_B_AS"/>
</dbReference>
<comment type="caution">
    <text evidence="7">The sequence shown here is derived from an EMBL/GenBank/DDBJ whole genome shotgun (WGS) entry which is preliminary data.</text>
</comment>
<comment type="similarity">
    <text evidence="1 5">Belongs to the type-B carboxylesterase/lipase family.</text>
</comment>
<dbReference type="PANTHER" id="PTHR43918">
    <property type="entry name" value="ACETYLCHOLINESTERASE"/>
    <property type="match status" value="1"/>
</dbReference>
<keyword evidence="3 5" id="KW-0378">Hydrolase</keyword>
<evidence type="ECO:0000256" key="5">
    <source>
        <dbReference type="RuleBase" id="RU361235"/>
    </source>
</evidence>
<dbReference type="Gene3D" id="3.40.50.1820">
    <property type="entry name" value="alpha/beta hydrolase"/>
    <property type="match status" value="1"/>
</dbReference>
<evidence type="ECO:0000259" key="6">
    <source>
        <dbReference type="Pfam" id="PF00135"/>
    </source>
</evidence>
<dbReference type="InParanoid" id="A0A1V9X4W7"/>
<dbReference type="GO" id="GO:0005615">
    <property type="term" value="C:extracellular space"/>
    <property type="evidence" value="ECO:0007669"/>
    <property type="project" value="TreeGrafter"/>
</dbReference>
<dbReference type="Pfam" id="PF00135">
    <property type="entry name" value="COesterase"/>
    <property type="match status" value="1"/>
</dbReference>
<dbReference type="EC" id="3.1.1.-" evidence="5"/>
<dbReference type="AlphaFoldDB" id="A0A1V9X4W7"/>
<keyword evidence="4" id="KW-0325">Glycoprotein</keyword>
<dbReference type="InterPro" id="IPR050654">
    <property type="entry name" value="AChE-related_enzymes"/>
</dbReference>
<evidence type="ECO:0000256" key="2">
    <source>
        <dbReference type="ARBA" id="ARBA00022487"/>
    </source>
</evidence>
<dbReference type="PROSITE" id="PS00122">
    <property type="entry name" value="CARBOXYLESTERASE_B_1"/>
    <property type="match status" value="1"/>
</dbReference>
<evidence type="ECO:0000256" key="4">
    <source>
        <dbReference type="ARBA" id="ARBA00023180"/>
    </source>
</evidence>
<dbReference type="GO" id="GO:0003990">
    <property type="term" value="F:acetylcholinesterase activity"/>
    <property type="evidence" value="ECO:0007669"/>
    <property type="project" value="TreeGrafter"/>
</dbReference>
<evidence type="ECO:0000313" key="7">
    <source>
        <dbReference type="EMBL" id="OQR68438.1"/>
    </source>
</evidence>
<keyword evidence="8" id="KW-1185">Reference proteome</keyword>
<evidence type="ECO:0000313" key="8">
    <source>
        <dbReference type="Proteomes" id="UP000192247"/>
    </source>
</evidence>
<dbReference type="EMBL" id="MNPL01024639">
    <property type="protein sequence ID" value="OQR68438.1"/>
    <property type="molecule type" value="Genomic_DNA"/>
</dbReference>
<reference evidence="7 8" key="1">
    <citation type="journal article" date="2017" name="Gigascience">
        <title>Draft genome of the honey bee ectoparasitic mite, Tropilaelaps mercedesae, is shaped by the parasitic life history.</title>
        <authorList>
            <person name="Dong X."/>
            <person name="Armstrong S.D."/>
            <person name="Xia D."/>
            <person name="Makepeace B.L."/>
            <person name="Darby A.C."/>
            <person name="Kadowaki T."/>
        </authorList>
    </citation>
    <scope>NUCLEOTIDE SEQUENCE [LARGE SCALE GENOMIC DNA]</scope>
    <source>
        <strain evidence="7">Wuxi-XJTLU</strain>
    </source>
</reference>
<evidence type="ECO:0000256" key="1">
    <source>
        <dbReference type="ARBA" id="ARBA00005964"/>
    </source>
</evidence>
<dbReference type="PANTHER" id="PTHR43918:SF4">
    <property type="entry name" value="CARBOXYLIC ESTER HYDROLASE"/>
    <property type="match status" value="1"/>
</dbReference>